<comment type="similarity">
    <text evidence="3 11">Belongs to the cysteine synthase/cystathionine beta-synthase family.</text>
</comment>
<dbReference type="InterPro" id="IPR005859">
    <property type="entry name" value="CysK"/>
</dbReference>
<dbReference type="Proteomes" id="UP000823865">
    <property type="component" value="Unassembled WGS sequence"/>
</dbReference>
<dbReference type="EC" id="2.5.1.47" evidence="4 11"/>
<evidence type="ECO:0000256" key="9">
    <source>
        <dbReference type="ARBA" id="ARBA00047931"/>
    </source>
</evidence>
<dbReference type="SUPFAM" id="SSF53686">
    <property type="entry name" value="Tryptophan synthase beta subunit-like PLP-dependent enzymes"/>
    <property type="match status" value="1"/>
</dbReference>
<dbReference type="NCBIfam" id="TIGR01139">
    <property type="entry name" value="cysK"/>
    <property type="match status" value="1"/>
</dbReference>
<evidence type="ECO:0000256" key="10">
    <source>
        <dbReference type="PIRSR" id="PIRSR605856-51"/>
    </source>
</evidence>
<dbReference type="EMBL" id="JAHLFU010000161">
    <property type="protein sequence ID" value="MBU3853647.1"/>
    <property type="molecule type" value="Genomic_DNA"/>
</dbReference>
<keyword evidence="6 11" id="KW-0808">Transferase</keyword>
<protein>
    <recommendedName>
        <fullName evidence="4 11">Cysteine synthase</fullName>
        <ecNumber evidence="4 11">2.5.1.47</ecNumber>
    </recommendedName>
</protein>
<feature type="domain" description="Tryptophan synthase beta chain-like PALP" evidence="12">
    <location>
        <begin position="8"/>
        <end position="296"/>
    </location>
</feature>
<proteinExistence type="inferred from homology"/>
<evidence type="ECO:0000256" key="2">
    <source>
        <dbReference type="ARBA" id="ARBA00004962"/>
    </source>
</evidence>
<dbReference type="FunFam" id="3.40.50.1100:FF:000003">
    <property type="entry name" value="Cystathionine beta-synthase"/>
    <property type="match status" value="1"/>
</dbReference>
<sequence length="314" mass="33618">MKIAENLTQLIGHTPLLRLNAYSRKYGLGIDLIAKLESFNPAGSAKDRPALYMIEDAERKGILRPGATIIEPTSGNMGVGLAMVAAVKGYKMVLVMPETMSLERRNLARALNARVVLSPAAEGMSGSVRMARELQQTTENAVILAQFENPANPLAHQETTAREIWEDTDGKVDVVIAGVGTGGTITGLGRGLKALNPQIEIVAVEPASSPLITEGKAGPHKLQGIGANFIPENYDASVVDRVLTVTDDDSIRTARELAAEEGILAGITSGTAVYAARMLAQEPAYAGKRIVVVLPDTGERYLSTYEFDFENYPL</sequence>
<reference evidence="13" key="2">
    <citation type="submission" date="2021-04" db="EMBL/GenBank/DDBJ databases">
        <authorList>
            <person name="Gilroy R."/>
        </authorList>
    </citation>
    <scope>NUCLEOTIDE SEQUENCE</scope>
    <source>
        <strain evidence="13">G3-2149</strain>
    </source>
</reference>
<gene>
    <name evidence="13" type="primary">cysK</name>
    <name evidence="13" type="ORF">H9789_07510</name>
</gene>
<evidence type="ECO:0000256" key="7">
    <source>
        <dbReference type="ARBA" id="ARBA00022898"/>
    </source>
</evidence>
<evidence type="ECO:0000256" key="5">
    <source>
        <dbReference type="ARBA" id="ARBA00022605"/>
    </source>
</evidence>
<dbReference type="CDD" id="cd01561">
    <property type="entry name" value="CBS_like"/>
    <property type="match status" value="1"/>
</dbReference>
<comment type="catalytic activity">
    <reaction evidence="9 11">
        <text>O-acetyl-L-serine + hydrogen sulfide = L-cysteine + acetate</text>
        <dbReference type="Rhea" id="RHEA:14829"/>
        <dbReference type="ChEBI" id="CHEBI:29919"/>
        <dbReference type="ChEBI" id="CHEBI:30089"/>
        <dbReference type="ChEBI" id="CHEBI:35235"/>
        <dbReference type="ChEBI" id="CHEBI:58340"/>
        <dbReference type="EC" id="2.5.1.47"/>
    </reaction>
</comment>
<evidence type="ECO:0000256" key="11">
    <source>
        <dbReference type="RuleBase" id="RU003985"/>
    </source>
</evidence>
<keyword evidence="5 11" id="KW-0028">Amino-acid biosynthesis</keyword>
<feature type="modified residue" description="N6-(pyridoxal phosphate)lysine" evidence="10">
    <location>
        <position position="46"/>
    </location>
</feature>
<dbReference type="InterPro" id="IPR001216">
    <property type="entry name" value="P-phosphate_BS"/>
</dbReference>
<reference evidence="13" key="1">
    <citation type="journal article" date="2021" name="PeerJ">
        <title>Extensive microbial diversity within the chicken gut microbiome revealed by metagenomics and culture.</title>
        <authorList>
            <person name="Gilroy R."/>
            <person name="Ravi A."/>
            <person name="Getino M."/>
            <person name="Pursley I."/>
            <person name="Horton D.L."/>
            <person name="Alikhan N.F."/>
            <person name="Baker D."/>
            <person name="Gharbi K."/>
            <person name="Hall N."/>
            <person name="Watson M."/>
            <person name="Adriaenssens E.M."/>
            <person name="Foster-Nyarko E."/>
            <person name="Jarju S."/>
            <person name="Secka A."/>
            <person name="Antonio M."/>
            <person name="Oren A."/>
            <person name="Chaudhuri R.R."/>
            <person name="La Ragione R."/>
            <person name="Hildebrand F."/>
            <person name="Pallen M.J."/>
        </authorList>
    </citation>
    <scope>NUCLEOTIDE SEQUENCE</scope>
    <source>
        <strain evidence="13">G3-2149</strain>
    </source>
</reference>
<evidence type="ECO:0000313" key="13">
    <source>
        <dbReference type="EMBL" id="MBU3853647.1"/>
    </source>
</evidence>
<dbReference type="PANTHER" id="PTHR10314">
    <property type="entry name" value="CYSTATHIONINE BETA-SYNTHASE"/>
    <property type="match status" value="1"/>
</dbReference>
<evidence type="ECO:0000313" key="14">
    <source>
        <dbReference type="Proteomes" id="UP000823865"/>
    </source>
</evidence>
<dbReference type="Pfam" id="PF00291">
    <property type="entry name" value="PALP"/>
    <property type="match status" value="1"/>
</dbReference>
<dbReference type="InterPro" id="IPR001926">
    <property type="entry name" value="TrpB-like_PALP"/>
</dbReference>
<accession>A0A9E2L636</accession>
<evidence type="ECO:0000256" key="1">
    <source>
        <dbReference type="ARBA" id="ARBA00001933"/>
    </source>
</evidence>
<dbReference type="PROSITE" id="PS00901">
    <property type="entry name" value="CYS_SYNTHASE"/>
    <property type="match status" value="1"/>
</dbReference>
<evidence type="ECO:0000256" key="4">
    <source>
        <dbReference type="ARBA" id="ARBA00012681"/>
    </source>
</evidence>
<dbReference type="AlphaFoldDB" id="A0A9E2L636"/>
<dbReference type="InterPro" id="IPR036052">
    <property type="entry name" value="TrpB-like_PALP_sf"/>
</dbReference>
<evidence type="ECO:0000259" key="12">
    <source>
        <dbReference type="Pfam" id="PF00291"/>
    </source>
</evidence>
<dbReference type="Gene3D" id="3.40.50.1100">
    <property type="match status" value="2"/>
</dbReference>
<evidence type="ECO:0000256" key="8">
    <source>
        <dbReference type="ARBA" id="ARBA00023192"/>
    </source>
</evidence>
<comment type="caution">
    <text evidence="13">The sequence shown here is derived from an EMBL/GenBank/DDBJ whole genome shotgun (WGS) entry which is preliminary data.</text>
</comment>
<comment type="cofactor">
    <cofactor evidence="1 10 11">
        <name>pyridoxal 5'-phosphate</name>
        <dbReference type="ChEBI" id="CHEBI:597326"/>
    </cofactor>
</comment>
<organism evidence="13 14">
    <name type="scientific">Candidatus Paraprevotella stercoravium</name>
    <dbReference type="NCBI Taxonomy" id="2838725"/>
    <lineage>
        <taxon>Bacteria</taxon>
        <taxon>Pseudomonadati</taxon>
        <taxon>Bacteroidota</taxon>
        <taxon>Bacteroidia</taxon>
        <taxon>Bacteroidales</taxon>
        <taxon>Prevotellaceae</taxon>
        <taxon>Paraprevotella</taxon>
    </lineage>
</organism>
<name>A0A9E2L636_9BACT</name>
<dbReference type="InterPro" id="IPR050214">
    <property type="entry name" value="Cys_Synth/Cystath_Beta-Synth"/>
</dbReference>
<dbReference type="FunFam" id="3.40.50.1100:FF:000118">
    <property type="entry name" value="Related to CYS4-cystathionine beta-synthase"/>
    <property type="match status" value="1"/>
</dbReference>
<dbReference type="InterPro" id="IPR005856">
    <property type="entry name" value="Cys_synth"/>
</dbReference>
<dbReference type="GO" id="GO:0006535">
    <property type="term" value="P:cysteine biosynthetic process from serine"/>
    <property type="evidence" value="ECO:0007669"/>
    <property type="project" value="UniProtKB-UniRule"/>
</dbReference>
<keyword evidence="7 10" id="KW-0663">Pyridoxal phosphate</keyword>
<comment type="pathway">
    <text evidence="2">Amino-acid biosynthesis; L-cysteine biosynthesis; L-cysteine from L-serine: step 2/2.</text>
</comment>
<evidence type="ECO:0000256" key="3">
    <source>
        <dbReference type="ARBA" id="ARBA00007103"/>
    </source>
</evidence>
<keyword evidence="8 11" id="KW-0198">Cysteine biosynthesis</keyword>
<dbReference type="GO" id="GO:0004124">
    <property type="term" value="F:cysteine synthase activity"/>
    <property type="evidence" value="ECO:0007669"/>
    <property type="project" value="UniProtKB-UniRule"/>
</dbReference>
<evidence type="ECO:0000256" key="6">
    <source>
        <dbReference type="ARBA" id="ARBA00022679"/>
    </source>
</evidence>
<dbReference type="NCBIfam" id="TIGR01136">
    <property type="entry name" value="cysKM"/>
    <property type="match status" value="1"/>
</dbReference>